<dbReference type="Pfam" id="PF10754">
    <property type="entry name" value="DUF2569"/>
    <property type="match status" value="1"/>
</dbReference>
<accession>A0A7D6XPU6</accession>
<dbReference type="InterPro" id="IPR019690">
    <property type="entry name" value="DUF2569"/>
</dbReference>
<organism evidence="1 2">
    <name type="scientific">Citrobacter freundii</name>
    <dbReference type="NCBI Taxonomy" id="546"/>
    <lineage>
        <taxon>Bacteria</taxon>
        <taxon>Pseudomonadati</taxon>
        <taxon>Pseudomonadota</taxon>
        <taxon>Gammaproteobacteria</taxon>
        <taxon>Enterobacterales</taxon>
        <taxon>Enterobacteriaceae</taxon>
        <taxon>Citrobacter</taxon>
        <taxon>Citrobacter freundii complex</taxon>
    </lineage>
</organism>
<dbReference type="RefSeq" id="WP_096758531.1">
    <property type="nucleotide sequence ID" value="NZ_CP055538.1"/>
</dbReference>
<evidence type="ECO:0000313" key="2">
    <source>
        <dbReference type="Proteomes" id="UP000510650"/>
    </source>
</evidence>
<dbReference type="EMBL" id="CP055538">
    <property type="protein sequence ID" value="QLO12374.1"/>
    <property type="molecule type" value="Genomic_DNA"/>
</dbReference>
<protein>
    <submittedName>
        <fullName evidence="1">DUF2569 domain-containing protein</fullName>
    </submittedName>
</protein>
<name>A0A7D6XPU6_CITFR</name>
<evidence type="ECO:0000313" key="1">
    <source>
        <dbReference type="EMBL" id="QLO12374.1"/>
    </source>
</evidence>
<dbReference type="Proteomes" id="UP000510650">
    <property type="component" value="Chromosome"/>
</dbReference>
<gene>
    <name evidence="1" type="ORF">HV183_02415</name>
</gene>
<sequence length="170" mass="18858">MKGIEGEGLPTACASCGENVLPPDTHCTRCENKKYTGIGGWLYLPAVTLVMSVISGVIGFFGVAMFVLHTETDVSALVIFELVCMAVLLMLLVYTTFLFFKKKRQLPKFYTAFILGTTLYYAMDSWLGATFYGVGLSTDDIKAFVSCAAQILIWIPYFRVSKRVKLTFVN</sequence>
<dbReference type="AlphaFoldDB" id="A0A7D6XPU6"/>
<proteinExistence type="predicted"/>
<reference evidence="2" key="1">
    <citation type="submission" date="2020-06" db="EMBL/GenBank/DDBJ databases">
        <title>REHAB project genomes.</title>
        <authorList>
            <person name="Shaw L.P."/>
        </authorList>
    </citation>
    <scope>NUCLEOTIDE SEQUENCE [LARGE SCALE GENOMIC DNA]</scope>
    <source>
        <strain evidence="2">RHBSTW-00398</strain>
    </source>
</reference>